<keyword evidence="15" id="KW-0446">Lipid-binding</keyword>
<evidence type="ECO:0000256" key="1">
    <source>
        <dbReference type="ARBA" id="ARBA00004141"/>
    </source>
</evidence>
<keyword evidence="13 24" id="KW-0408">Iron</keyword>
<evidence type="ECO:0000256" key="5">
    <source>
        <dbReference type="ARBA" id="ARBA00010617"/>
    </source>
</evidence>
<keyword evidence="12" id="KW-0560">Oxidoreductase</keyword>
<organism evidence="26 27">
    <name type="scientific">Stylophora pistillata</name>
    <name type="common">Smooth cauliflower coral</name>
    <dbReference type="NCBI Taxonomy" id="50429"/>
    <lineage>
        <taxon>Eukaryota</taxon>
        <taxon>Metazoa</taxon>
        <taxon>Cnidaria</taxon>
        <taxon>Anthozoa</taxon>
        <taxon>Hexacorallia</taxon>
        <taxon>Scleractinia</taxon>
        <taxon>Astrocoeniina</taxon>
        <taxon>Pocilloporidae</taxon>
        <taxon>Stylophora</taxon>
    </lineage>
</organism>
<evidence type="ECO:0000256" key="2">
    <source>
        <dbReference type="ARBA" id="ARBA00004184"/>
    </source>
</evidence>
<dbReference type="AlphaFoldDB" id="A0A2B4RIQ9"/>
<dbReference type="InterPro" id="IPR002401">
    <property type="entry name" value="Cyt_P450_E_grp-I"/>
</dbReference>
<keyword evidence="11 25" id="KW-1133">Transmembrane helix</keyword>
<dbReference type="PROSITE" id="PS00086">
    <property type="entry name" value="CYTOCHROME_P450"/>
    <property type="match status" value="1"/>
</dbReference>
<dbReference type="GO" id="GO:0006805">
    <property type="term" value="P:xenobiotic metabolic process"/>
    <property type="evidence" value="ECO:0007669"/>
    <property type="project" value="TreeGrafter"/>
</dbReference>
<dbReference type="GO" id="GO:0020037">
    <property type="term" value="F:heme binding"/>
    <property type="evidence" value="ECO:0007669"/>
    <property type="project" value="InterPro"/>
</dbReference>
<feature type="transmembrane region" description="Helical" evidence="25">
    <location>
        <begin position="573"/>
        <end position="594"/>
    </location>
</feature>
<dbReference type="GO" id="GO:0016829">
    <property type="term" value="F:lyase activity"/>
    <property type="evidence" value="ECO:0007669"/>
    <property type="project" value="UniProtKB-KW"/>
</dbReference>
<evidence type="ECO:0000256" key="12">
    <source>
        <dbReference type="ARBA" id="ARBA00023002"/>
    </source>
</evidence>
<evidence type="ECO:0000256" key="25">
    <source>
        <dbReference type="SAM" id="Phobius"/>
    </source>
</evidence>
<gene>
    <name evidence="26" type="primary">cyp17a1</name>
    <name evidence="26" type="ORF">AWC38_SpisGene19612</name>
</gene>
<dbReference type="FunFam" id="1.10.630.10:FF:000049">
    <property type="entry name" value="steroid 21-hydroxylase isoform X1"/>
    <property type="match status" value="1"/>
</dbReference>
<comment type="cofactor">
    <cofactor evidence="24">
        <name>heme</name>
        <dbReference type="ChEBI" id="CHEBI:30413"/>
    </cofactor>
</comment>
<proteinExistence type="inferred from homology"/>
<dbReference type="InterPro" id="IPR017972">
    <property type="entry name" value="Cyt_P450_CS"/>
</dbReference>
<feature type="transmembrane region" description="Helical" evidence="25">
    <location>
        <begin position="719"/>
        <end position="741"/>
    </location>
</feature>
<evidence type="ECO:0000256" key="8">
    <source>
        <dbReference type="ARBA" id="ARBA00022723"/>
    </source>
</evidence>
<dbReference type="GO" id="GO:0005789">
    <property type="term" value="C:endoplasmic reticulum membrane"/>
    <property type="evidence" value="ECO:0007669"/>
    <property type="project" value="UniProtKB-SubCell"/>
</dbReference>
<name>A0A2B4RIQ9_STYPI</name>
<sequence>MPPGPRLTSLPFIGNLFSFDFDATTFQDAVASLRKNYGRLFSLKLGSYKFVIAGSTEAVREVLVTKSSEYGGRPKTYSLKMLSLGFKNIAFSDGLSWKIHRRILISALRQHISNTAVIEERVTYTASKLLRILEEQHQKDFDPADFLNQCIVEVLGRIIFGNGWDLSDPQISNLIRKNELGLKSYKEFQAIMFLDFFPLSQLFPFSSRKKIFDIFLSTLEIIRLKLRERMATFDPQVPGSNLMDALLHAQREAMEETKENKASLFSEDHLINTIQDMFTAGYETTAHALTFALGYLVQYPYYQYDIQKQLDDVVGRHRMPHLEDRPRLPLIHATIMESLRLGNVVPQALPHRAVEDTSLCGYRVPKDTIVYPDTEGIHLDPACWKEPNLFNPHRHLDKDGNLMTNQGNFYPFGAGRRVCPGETLAKLEMYVILSWMLHKFTFLPEEGKGSPTIKHLRAITQLSLHVSDVCLRPGFDRNLWDNVRWLLTVLFFYVTCLILEECYDGLYKRMSSLPPLSEDFLSLKMEHHKLSEVVELADKMLSPFLLGIISIYMPLLCISYYNTFILTEGTDSITLAITSCWCLIAATFLLLVLYSASKVSEKIHSFQRILPRLPVSRSEEGKVGMLMFLLDLQGEPKGLSVGGLVVITKSMSLTRMSSLPPLPIDFLSLKMEYHKLSEVVELADKMLAPTLFGIIAIFIPLLCISFYNTFILIEGTDPLTLVMNLNWCLVATTILAIALFFGSKVSEKIHTFQKTLQTLPISASEEGKVLMLLFDLYGEPKGLSIGGLVVITKSTSLTIVGVTVSYFAVMLSLPR</sequence>
<dbReference type="InterPro" id="IPR001128">
    <property type="entry name" value="Cyt_P450"/>
</dbReference>
<evidence type="ECO:0000256" key="23">
    <source>
        <dbReference type="ARBA" id="ARBA00044342"/>
    </source>
</evidence>
<keyword evidence="9" id="KW-0256">Endoplasmic reticulum</keyword>
<evidence type="ECO:0000256" key="16">
    <source>
        <dbReference type="ARBA" id="ARBA00023136"/>
    </source>
</evidence>
<dbReference type="GO" id="GO:0050909">
    <property type="term" value="P:sensory perception of taste"/>
    <property type="evidence" value="ECO:0007669"/>
    <property type="project" value="InterPro"/>
</dbReference>
<evidence type="ECO:0000256" key="24">
    <source>
        <dbReference type="PIRSR" id="PIRSR602401-1"/>
    </source>
</evidence>
<evidence type="ECO:0000256" key="9">
    <source>
        <dbReference type="ARBA" id="ARBA00022824"/>
    </source>
</evidence>
<evidence type="ECO:0000256" key="20">
    <source>
        <dbReference type="ARBA" id="ARBA00044265"/>
    </source>
</evidence>
<keyword evidence="26" id="KW-0456">Lyase</keyword>
<dbReference type="GO" id="GO:0008289">
    <property type="term" value="F:lipid binding"/>
    <property type="evidence" value="ECO:0007669"/>
    <property type="project" value="UniProtKB-KW"/>
</dbReference>
<comment type="caution">
    <text evidence="26">The sequence shown here is derived from an EMBL/GenBank/DDBJ whole genome shotgun (WGS) entry which is preliminary data.</text>
</comment>
<evidence type="ECO:0000256" key="22">
    <source>
        <dbReference type="ARBA" id="ARBA00044304"/>
    </source>
</evidence>
<evidence type="ECO:0000256" key="14">
    <source>
        <dbReference type="ARBA" id="ARBA00023033"/>
    </source>
</evidence>
<dbReference type="Proteomes" id="UP000225706">
    <property type="component" value="Unassembled WGS sequence"/>
</dbReference>
<keyword evidence="10" id="KW-0492">Microsome</keyword>
<feature type="transmembrane region" description="Helical" evidence="25">
    <location>
        <begin position="544"/>
        <end position="561"/>
    </location>
</feature>
<evidence type="ECO:0000256" key="17">
    <source>
        <dbReference type="ARBA" id="ARBA00044040"/>
    </source>
</evidence>
<dbReference type="GO" id="GO:0008202">
    <property type="term" value="P:steroid metabolic process"/>
    <property type="evidence" value="ECO:0007669"/>
    <property type="project" value="UniProtKB-ARBA"/>
</dbReference>
<accession>A0A2B4RIQ9</accession>
<reference evidence="27" key="1">
    <citation type="journal article" date="2017" name="bioRxiv">
        <title>Comparative analysis of the genomes of Stylophora pistillata and Acropora digitifera provides evidence for extensive differences between species of corals.</title>
        <authorList>
            <person name="Voolstra C.R."/>
            <person name="Li Y."/>
            <person name="Liew Y.J."/>
            <person name="Baumgarten S."/>
            <person name="Zoccola D."/>
            <person name="Flot J.-F."/>
            <person name="Tambutte S."/>
            <person name="Allemand D."/>
            <person name="Aranda M."/>
        </authorList>
    </citation>
    <scope>NUCLEOTIDE SEQUENCE [LARGE SCALE GENOMIC DNA]</scope>
</reference>
<dbReference type="OrthoDB" id="1055148at2759"/>
<evidence type="ECO:0000256" key="15">
    <source>
        <dbReference type="ARBA" id="ARBA00023121"/>
    </source>
</evidence>
<feature type="binding site" description="axial binding residue" evidence="24">
    <location>
        <position position="419"/>
    </location>
    <ligand>
        <name>heme</name>
        <dbReference type="ChEBI" id="CHEBI:30413"/>
    </ligand>
    <ligandPart>
        <name>Fe</name>
        <dbReference type="ChEBI" id="CHEBI:18248"/>
    </ligandPart>
</feature>
<dbReference type="InterPro" id="IPR050182">
    <property type="entry name" value="Cytochrome_P450_fam2"/>
</dbReference>
<feature type="transmembrane region" description="Helical" evidence="25">
    <location>
        <begin position="691"/>
        <end position="713"/>
    </location>
</feature>
<evidence type="ECO:0000256" key="10">
    <source>
        <dbReference type="ARBA" id="ARBA00022848"/>
    </source>
</evidence>
<evidence type="ECO:0000256" key="13">
    <source>
        <dbReference type="ARBA" id="ARBA00023004"/>
    </source>
</evidence>
<dbReference type="Pfam" id="PF08395">
    <property type="entry name" value="7tm_7"/>
    <property type="match status" value="2"/>
</dbReference>
<evidence type="ECO:0000256" key="19">
    <source>
        <dbReference type="ARBA" id="ARBA00044217"/>
    </source>
</evidence>
<evidence type="ECO:0000313" key="27">
    <source>
        <dbReference type="Proteomes" id="UP000225706"/>
    </source>
</evidence>
<evidence type="ECO:0000256" key="7">
    <source>
        <dbReference type="ARBA" id="ARBA00022692"/>
    </source>
</evidence>
<dbReference type="GO" id="GO:0005506">
    <property type="term" value="F:iron ion binding"/>
    <property type="evidence" value="ECO:0007669"/>
    <property type="project" value="InterPro"/>
</dbReference>
<evidence type="ECO:0000256" key="18">
    <source>
        <dbReference type="ARBA" id="ARBA00044116"/>
    </source>
</evidence>
<keyword evidence="8 24" id="KW-0479">Metal-binding</keyword>
<dbReference type="InterPro" id="IPR036396">
    <property type="entry name" value="Cyt_P450_sf"/>
</dbReference>
<keyword evidence="7 25" id="KW-0812">Transmembrane</keyword>
<dbReference type="EC" id="1.14.14.16" evidence="17"/>
<dbReference type="InterPro" id="IPR013604">
    <property type="entry name" value="7TM_chemorcpt"/>
</dbReference>
<keyword evidence="16 25" id="KW-0472">Membrane</keyword>
<evidence type="ECO:0000256" key="3">
    <source>
        <dbReference type="ARBA" id="ARBA00004524"/>
    </source>
</evidence>
<dbReference type="GO" id="GO:0004509">
    <property type="term" value="F:steroid 21-monooxygenase activity"/>
    <property type="evidence" value="ECO:0007669"/>
    <property type="project" value="UniProtKB-EC"/>
</dbReference>
<keyword evidence="6 24" id="KW-0349">Heme</keyword>
<evidence type="ECO:0000256" key="21">
    <source>
        <dbReference type="ARBA" id="ARBA00044282"/>
    </source>
</evidence>
<protein>
    <recommendedName>
        <fullName evidence="18">Steroid 21-hydroxylase</fullName>
        <ecNumber evidence="17">1.14.14.16</ecNumber>
    </recommendedName>
    <alternativeName>
        <fullName evidence="22">21-OHase</fullName>
    </alternativeName>
    <alternativeName>
        <fullName evidence="19">Cytochrome P-450c21</fullName>
    </alternativeName>
    <alternativeName>
        <fullName evidence="23">Cytochrome P450 21</fullName>
    </alternativeName>
    <alternativeName>
        <fullName evidence="21">Cytochrome P450 XXI</fullName>
    </alternativeName>
    <alternativeName>
        <fullName evidence="20">Cytochrome P450-C21</fullName>
    </alternativeName>
</protein>
<evidence type="ECO:0000256" key="4">
    <source>
        <dbReference type="ARBA" id="ARBA00004586"/>
    </source>
</evidence>
<dbReference type="PRINTS" id="PR00385">
    <property type="entry name" value="P450"/>
</dbReference>
<dbReference type="PANTHER" id="PTHR24300:SF375">
    <property type="entry name" value="CYTOCHROME P450 FAMILY"/>
    <property type="match status" value="1"/>
</dbReference>
<dbReference type="GO" id="GO:0008610">
    <property type="term" value="P:lipid biosynthetic process"/>
    <property type="evidence" value="ECO:0007669"/>
    <property type="project" value="UniProtKB-ARBA"/>
</dbReference>
<dbReference type="STRING" id="50429.A0A2B4RIQ9"/>
<dbReference type="Pfam" id="PF00067">
    <property type="entry name" value="p450"/>
    <property type="match status" value="1"/>
</dbReference>
<comment type="subcellular location">
    <subcellularLocation>
        <location evidence="2">Endomembrane system</location>
        <topology evidence="2">Peripheral membrane protein</topology>
    </subcellularLocation>
    <subcellularLocation>
        <location evidence="4">Endoplasmic reticulum membrane</location>
    </subcellularLocation>
    <subcellularLocation>
        <location evidence="1">Membrane</location>
        <topology evidence="1">Multi-pass membrane protein</topology>
    </subcellularLocation>
    <subcellularLocation>
        <location evidence="3">Microsome membrane</location>
    </subcellularLocation>
</comment>
<keyword evidence="27" id="KW-1185">Reference proteome</keyword>
<dbReference type="PANTHER" id="PTHR24300">
    <property type="entry name" value="CYTOCHROME P450 508A4-RELATED"/>
    <property type="match status" value="1"/>
</dbReference>
<evidence type="ECO:0000313" key="26">
    <source>
        <dbReference type="EMBL" id="PFX16132.1"/>
    </source>
</evidence>
<evidence type="ECO:0000256" key="11">
    <source>
        <dbReference type="ARBA" id="ARBA00022989"/>
    </source>
</evidence>
<dbReference type="Gene3D" id="1.10.630.10">
    <property type="entry name" value="Cytochrome P450"/>
    <property type="match status" value="1"/>
</dbReference>
<comment type="similarity">
    <text evidence="5">Belongs to the cytochrome P450 family.</text>
</comment>
<dbReference type="PRINTS" id="PR00463">
    <property type="entry name" value="EP450I"/>
</dbReference>
<evidence type="ECO:0000256" key="6">
    <source>
        <dbReference type="ARBA" id="ARBA00022617"/>
    </source>
</evidence>
<dbReference type="SUPFAM" id="SSF48264">
    <property type="entry name" value="Cytochrome P450"/>
    <property type="match status" value="1"/>
</dbReference>
<dbReference type="EMBL" id="LSMT01000573">
    <property type="protein sequence ID" value="PFX16132.1"/>
    <property type="molecule type" value="Genomic_DNA"/>
</dbReference>
<dbReference type="GO" id="GO:0006082">
    <property type="term" value="P:organic acid metabolic process"/>
    <property type="evidence" value="ECO:0007669"/>
    <property type="project" value="TreeGrafter"/>
</dbReference>
<keyword evidence="14" id="KW-0503">Monooxygenase</keyword>